<dbReference type="CDD" id="cd01650">
    <property type="entry name" value="RT_nLTR_like"/>
    <property type="match status" value="1"/>
</dbReference>
<evidence type="ECO:0000259" key="2">
    <source>
        <dbReference type="Pfam" id="PF00078"/>
    </source>
</evidence>
<dbReference type="GO" id="GO:0003964">
    <property type="term" value="F:RNA-directed DNA polymerase activity"/>
    <property type="evidence" value="ECO:0007669"/>
    <property type="project" value="UniProtKB-KW"/>
</dbReference>
<dbReference type="OrthoDB" id="1166712at2759"/>
<comment type="caution">
    <text evidence="6">The sequence shown here is derived from an EMBL/GenBank/DDBJ whole genome shotgun (WGS) entry which is preliminary data.</text>
</comment>
<feature type="region of interest" description="Disordered" evidence="1">
    <location>
        <begin position="362"/>
        <end position="389"/>
    </location>
</feature>
<dbReference type="Pfam" id="PF14392">
    <property type="entry name" value="zf-CCHC_4"/>
    <property type="match status" value="1"/>
</dbReference>
<organism evidence="6 7">
    <name type="scientific">Senna tora</name>
    <dbReference type="NCBI Taxonomy" id="362788"/>
    <lineage>
        <taxon>Eukaryota</taxon>
        <taxon>Viridiplantae</taxon>
        <taxon>Streptophyta</taxon>
        <taxon>Embryophyta</taxon>
        <taxon>Tracheophyta</taxon>
        <taxon>Spermatophyta</taxon>
        <taxon>Magnoliopsida</taxon>
        <taxon>eudicotyledons</taxon>
        <taxon>Gunneridae</taxon>
        <taxon>Pentapetalae</taxon>
        <taxon>rosids</taxon>
        <taxon>fabids</taxon>
        <taxon>Fabales</taxon>
        <taxon>Fabaceae</taxon>
        <taxon>Caesalpinioideae</taxon>
        <taxon>Cassia clade</taxon>
        <taxon>Senna</taxon>
    </lineage>
</organism>
<keyword evidence="6" id="KW-0548">Nucleotidyltransferase</keyword>
<proteinExistence type="predicted"/>
<dbReference type="InterPro" id="IPR000477">
    <property type="entry name" value="RT_dom"/>
</dbReference>
<evidence type="ECO:0000259" key="4">
    <source>
        <dbReference type="Pfam" id="PF13966"/>
    </source>
</evidence>
<reference evidence="6" key="1">
    <citation type="submission" date="2020-09" db="EMBL/GenBank/DDBJ databases">
        <title>Genome-Enabled Discovery of Anthraquinone Biosynthesis in Senna tora.</title>
        <authorList>
            <person name="Kang S.-H."/>
            <person name="Pandey R.P."/>
            <person name="Lee C.-M."/>
            <person name="Sim J.-S."/>
            <person name="Jeong J.-T."/>
            <person name="Choi B.-S."/>
            <person name="Jung M."/>
            <person name="Ginzburg D."/>
            <person name="Zhao K."/>
            <person name="Won S.Y."/>
            <person name="Oh T.-J."/>
            <person name="Yu Y."/>
            <person name="Kim N.-H."/>
            <person name="Lee O.R."/>
            <person name="Lee T.-H."/>
            <person name="Bashyal P."/>
            <person name="Kim T.-S."/>
            <person name="Lee W.-H."/>
            <person name="Kawkins C."/>
            <person name="Kim C.-K."/>
            <person name="Kim J.S."/>
            <person name="Ahn B.O."/>
            <person name="Rhee S.Y."/>
            <person name="Sohng J.K."/>
        </authorList>
    </citation>
    <scope>NUCLEOTIDE SEQUENCE</scope>
    <source>
        <tissue evidence="6">Leaf</tissue>
    </source>
</reference>
<evidence type="ECO:0000313" key="7">
    <source>
        <dbReference type="Proteomes" id="UP000634136"/>
    </source>
</evidence>
<feature type="region of interest" description="Disordered" evidence="1">
    <location>
        <begin position="189"/>
        <end position="215"/>
    </location>
</feature>
<name>A0A834TJW6_9FABA</name>
<keyword evidence="6" id="KW-0695">RNA-directed DNA polymerase</keyword>
<keyword evidence="7" id="KW-1185">Reference proteome</keyword>
<dbReference type="Pfam" id="PF03372">
    <property type="entry name" value="Exo_endo_phos"/>
    <property type="match status" value="1"/>
</dbReference>
<dbReference type="InterPro" id="IPR005135">
    <property type="entry name" value="Endo/exonuclease/phosphatase"/>
</dbReference>
<evidence type="ECO:0000259" key="3">
    <source>
        <dbReference type="Pfam" id="PF03372"/>
    </source>
</evidence>
<feature type="domain" description="Reverse transcriptase zinc-binding" evidence="4">
    <location>
        <begin position="1219"/>
        <end position="1287"/>
    </location>
</feature>
<dbReference type="PANTHER" id="PTHR33710:SF77">
    <property type="entry name" value="DNASE I-LIKE SUPERFAMILY PROTEIN"/>
    <property type="match status" value="1"/>
</dbReference>
<feature type="compositionally biased region" description="Basic residues" evidence="1">
    <location>
        <begin position="366"/>
        <end position="385"/>
    </location>
</feature>
<evidence type="ECO:0000313" key="6">
    <source>
        <dbReference type="EMBL" id="KAF7823513.1"/>
    </source>
</evidence>
<feature type="domain" description="Reverse transcriptase" evidence="2">
    <location>
        <begin position="913"/>
        <end position="1019"/>
    </location>
</feature>
<feature type="domain" description="Endonuclease/exonuclease/phosphatase" evidence="3">
    <location>
        <begin position="423"/>
        <end position="637"/>
    </location>
</feature>
<dbReference type="InterPro" id="IPR025836">
    <property type="entry name" value="Zn_knuckle_CX2CX4HX4C"/>
</dbReference>
<keyword evidence="6" id="KW-0808">Transferase</keyword>
<dbReference type="Gene3D" id="3.60.10.10">
    <property type="entry name" value="Endonuclease/exonuclease/phosphatase"/>
    <property type="match status" value="1"/>
</dbReference>
<accession>A0A834TJW6</accession>
<sequence>MEEGGEASEIDNRFLVDLKWEGARSEGVCKRMLFGKVITDKMLNRATVKSMIQRVWSIPQGLVIAEAGLSMENAIRLGEKIGVVTEVEDCWEEEAMVRSFLRARVRIDVRNPLSVGLWVPRPNLPKLWIEVKNEKLQNVCFGCGVIGHDIKSCVSETSRGVSEDFYGPWMGTAPLKQVGKVFRVSGGKIIEGSSEHPEPARESHRGGRESGQMRREKVSYLCPGSSGHSGLRWHMGKPVDVSCEGEDSGIRQISQEEQVEATWRDNKECKPMVISPVKKDFGPVHESPTERKEEEHEDEGHNDRLELVSLAVPRYEENLVKELKKVNLKRKAEEVQQLEGKRGRQSVSNDVEMVNLPIFKTGSGRSPRKKYNAGTRGRGRGGRKSQRGDFCPSVLVDEGSLVEVPIIEESNGRMEIVPGTELAENGGAKALKDVIRKVKPSLIFLMEIRCSIKKAEKTRKRSFRDSKYFYVNPSGLSGGLGLWWSEEVDVQIFESSKNFIHAFVISNSLGFSSFISFIYGPPIAKDREKVWDKIRGLAPKDDDPWACIGDFNELSSPAEKVGGKEVRARSLLRFHSFLNDCNLMDVSFNGSKFTWTNKQIGDAHVKERLDRAVCNVSFREVFQRAQLIHQDFIGSDHCPIVLFFDFKDKKTLWCFKFEQMWTEHPGFKNLIASAWRGDPSQVGDEMGRFLFKLNGCKQILTNWSLREFPNNLRAIERLKRVIKECMEGELTKDNRRKAEEAQGEINKLWKREESYWAQRARVNWIRAGDKNTRFFHSSTIRRRQKNKILREKNSEGVWVEEEEEIAKCFENFYGNLFASEGDRDFSDVLECVDKVVSEEDNAFLSKQITMEEVRQAVFDLGDLKAPGPDGFSGLFFRKSWDSIANSVFLMVKEFFEKGDSLVRINDTNLILIPKIDSPEEVGHFRPISLCNFSYKIIAKIVANRMRGILPGFISENQRTFVLGRMIQDNILIVHEAFHWLKRKKKGGQGVLALKMDMNKAYDRVEWDFLRCVLSKLGFSDIGVKLARSCPWFTHSFFADDAMFFLKASKENCEVMASILQAYCKASGQCPNLEKSSKKGSKASWAWSSLLEGRDLLAEGLGWCVGNGRSISFWKDAWIPGLPNYKLVTAPRENLDDLQKVSDFIVDGGRDLEKLIHCVSGREVVEILKIPISGRGREDRFTWLKTRNGSYAVKSRYHVYKNRVKPSALLKPSCSTVVSRDLWKDIWGLKVPPKVKHFLWRLCNGALSSKENLFKRKCASDPICPICGLESETLEHLFMYCDAAKRSWFVSPLSLKMDLLKVCRVEDWLACVFAKNSTLDDWDKAILACTCWQIWKSRCSLVFQGEGLVPFQVARRACAMAEEFWLVNNFPLSLPGGSVLHLGKEKASWVRPERNMIKINCDGAFSEDSGEAGIGVVARDHKASIIVGWMKVALPLPLLWLKLLPARKQWSWDLVSVHGATSFSWISRDANSVANWLALNAKWGVCPYGWVCKPPPPLALLLDQDAKCGVG</sequence>
<gene>
    <name evidence="6" type="ORF">G2W53_021657</name>
</gene>
<feature type="region of interest" description="Disordered" evidence="1">
    <location>
        <begin position="278"/>
        <end position="303"/>
    </location>
</feature>
<dbReference type="EMBL" id="JAAIUW010000007">
    <property type="protein sequence ID" value="KAF7823513.1"/>
    <property type="molecule type" value="Genomic_DNA"/>
</dbReference>
<protein>
    <submittedName>
        <fullName evidence="6">Reverse transcriptase</fullName>
    </submittedName>
</protein>
<dbReference type="Pfam" id="PF13966">
    <property type="entry name" value="zf-RVT"/>
    <property type="match status" value="1"/>
</dbReference>
<evidence type="ECO:0000256" key="1">
    <source>
        <dbReference type="SAM" id="MobiDB-lite"/>
    </source>
</evidence>
<dbReference type="SUPFAM" id="SSF56219">
    <property type="entry name" value="DNase I-like"/>
    <property type="match status" value="1"/>
</dbReference>
<dbReference type="InterPro" id="IPR026960">
    <property type="entry name" value="RVT-Znf"/>
</dbReference>
<dbReference type="InterPro" id="IPR036691">
    <property type="entry name" value="Endo/exonu/phosph_ase_sf"/>
</dbReference>
<evidence type="ECO:0000259" key="5">
    <source>
        <dbReference type="Pfam" id="PF14392"/>
    </source>
</evidence>
<feature type="compositionally biased region" description="Basic and acidic residues" evidence="1">
    <location>
        <begin position="193"/>
        <end position="215"/>
    </location>
</feature>
<dbReference type="Proteomes" id="UP000634136">
    <property type="component" value="Unassembled WGS sequence"/>
</dbReference>
<feature type="domain" description="Zinc knuckle CX2CX4HX4C" evidence="5">
    <location>
        <begin position="107"/>
        <end position="153"/>
    </location>
</feature>
<dbReference type="Pfam" id="PF00078">
    <property type="entry name" value="RVT_1"/>
    <property type="match status" value="1"/>
</dbReference>
<dbReference type="PANTHER" id="PTHR33710">
    <property type="entry name" value="BNAC02G09200D PROTEIN"/>
    <property type="match status" value="1"/>
</dbReference>